<sequence>MYSSEKALKRHVQFYCDAPRRFSCVHCQKRYRHRESLARHQKHVLDQFMMRDNYYLCPQCPKFYLRKNTIKRHLRYECGKQPQFRFSGGVRCPKCDRTYKWHKTMKRHLTYECGILPKFVCKFCSKAFYQKYALKTHLRGFHKVSNSSIL</sequence>
<dbReference type="Gene3D" id="3.30.160.60">
    <property type="entry name" value="Classic Zinc Finger"/>
    <property type="match status" value="3"/>
</dbReference>
<evidence type="ECO:0000313" key="8">
    <source>
        <dbReference type="RefSeq" id="XP_017783481.1"/>
    </source>
</evidence>
<evidence type="ECO:0000256" key="2">
    <source>
        <dbReference type="ARBA" id="ARBA00022737"/>
    </source>
</evidence>
<feature type="domain" description="C2H2-type" evidence="6">
    <location>
        <begin position="55"/>
        <end position="82"/>
    </location>
</feature>
<proteinExistence type="predicted"/>
<name>A0ABM1N9I1_NICVS</name>
<dbReference type="PROSITE" id="PS50157">
    <property type="entry name" value="ZINC_FINGER_C2H2_2"/>
    <property type="match status" value="3"/>
</dbReference>
<protein>
    <submittedName>
        <fullName evidence="8">Zinc finger protein 425-like</fullName>
    </submittedName>
</protein>
<keyword evidence="2" id="KW-0677">Repeat</keyword>
<dbReference type="InterPro" id="IPR036236">
    <property type="entry name" value="Znf_C2H2_sf"/>
</dbReference>
<evidence type="ECO:0000256" key="3">
    <source>
        <dbReference type="ARBA" id="ARBA00022771"/>
    </source>
</evidence>
<dbReference type="Proteomes" id="UP000695000">
    <property type="component" value="Unplaced"/>
</dbReference>
<keyword evidence="4" id="KW-0862">Zinc</keyword>
<evidence type="ECO:0000259" key="6">
    <source>
        <dbReference type="PROSITE" id="PS50157"/>
    </source>
</evidence>
<feature type="domain" description="C2H2-type" evidence="6">
    <location>
        <begin position="119"/>
        <end position="147"/>
    </location>
</feature>
<keyword evidence="1" id="KW-0479">Metal-binding</keyword>
<dbReference type="SMART" id="SM00355">
    <property type="entry name" value="ZnF_C2H2"/>
    <property type="match status" value="4"/>
</dbReference>
<feature type="domain" description="C2H2-type" evidence="6">
    <location>
        <begin position="22"/>
        <end position="44"/>
    </location>
</feature>
<dbReference type="PROSITE" id="PS00028">
    <property type="entry name" value="ZINC_FINGER_C2H2_1"/>
    <property type="match status" value="1"/>
</dbReference>
<accession>A0ABM1N9I1</accession>
<evidence type="ECO:0000256" key="5">
    <source>
        <dbReference type="PROSITE-ProRule" id="PRU00042"/>
    </source>
</evidence>
<keyword evidence="7" id="KW-1185">Reference proteome</keyword>
<evidence type="ECO:0000313" key="7">
    <source>
        <dbReference type="Proteomes" id="UP000695000"/>
    </source>
</evidence>
<dbReference type="SUPFAM" id="SSF57667">
    <property type="entry name" value="beta-beta-alpha zinc fingers"/>
    <property type="match status" value="2"/>
</dbReference>
<dbReference type="InterPro" id="IPR013087">
    <property type="entry name" value="Znf_C2H2_type"/>
</dbReference>
<evidence type="ECO:0000256" key="4">
    <source>
        <dbReference type="ARBA" id="ARBA00022833"/>
    </source>
</evidence>
<keyword evidence="3 5" id="KW-0863">Zinc-finger</keyword>
<reference evidence="8" key="1">
    <citation type="submission" date="2025-08" db="UniProtKB">
        <authorList>
            <consortium name="RefSeq"/>
        </authorList>
    </citation>
    <scope>IDENTIFICATION</scope>
    <source>
        <tissue evidence="8">Whole Larva</tissue>
    </source>
</reference>
<dbReference type="Pfam" id="PF00096">
    <property type="entry name" value="zf-C2H2"/>
    <property type="match status" value="2"/>
</dbReference>
<dbReference type="RefSeq" id="XP_017783481.1">
    <property type="nucleotide sequence ID" value="XM_017927992.1"/>
</dbReference>
<dbReference type="PANTHER" id="PTHR24379:SF121">
    <property type="entry name" value="C2H2-TYPE DOMAIN-CONTAINING PROTEIN"/>
    <property type="match status" value="1"/>
</dbReference>
<evidence type="ECO:0000256" key="1">
    <source>
        <dbReference type="ARBA" id="ARBA00022723"/>
    </source>
</evidence>
<gene>
    <name evidence="8" type="primary">LOC108567497</name>
</gene>
<dbReference type="GeneID" id="108567497"/>
<organism evidence="7 8">
    <name type="scientific">Nicrophorus vespilloides</name>
    <name type="common">Boreal carrion beetle</name>
    <dbReference type="NCBI Taxonomy" id="110193"/>
    <lineage>
        <taxon>Eukaryota</taxon>
        <taxon>Metazoa</taxon>
        <taxon>Ecdysozoa</taxon>
        <taxon>Arthropoda</taxon>
        <taxon>Hexapoda</taxon>
        <taxon>Insecta</taxon>
        <taxon>Pterygota</taxon>
        <taxon>Neoptera</taxon>
        <taxon>Endopterygota</taxon>
        <taxon>Coleoptera</taxon>
        <taxon>Polyphaga</taxon>
        <taxon>Staphyliniformia</taxon>
        <taxon>Silphidae</taxon>
        <taxon>Nicrophorinae</taxon>
        <taxon>Nicrophorus</taxon>
    </lineage>
</organism>
<dbReference type="PANTHER" id="PTHR24379">
    <property type="entry name" value="KRAB AND ZINC FINGER DOMAIN-CONTAINING"/>
    <property type="match status" value="1"/>
</dbReference>